<evidence type="ECO:0000313" key="2">
    <source>
        <dbReference type="EMBL" id="GBP84829.1"/>
    </source>
</evidence>
<accession>A0A4C1ZD05</accession>
<proteinExistence type="predicted"/>
<feature type="compositionally biased region" description="Basic residues" evidence="1">
    <location>
        <begin position="7"/>
        <end position="20"/>
    </location>
</feature>
<dbReference type="OrthoDB" id="6626419at2759"/>
<name>A0A4C1ZD05_EUMVA</name>
<reference evidence="2 3" key="1">
    <citation type="journal article" date="2019" name="Commun. Biol.">
        <title>The bagworm genome reveals a unique fibroin gene that provides high tensile strength.</title>
        <authorList>
            <person name="Kono N."/>
            <person name="Nakamura H."/>
            <person name="Ohtoshi R."/>
            <person name="Tomita M."/>
            <person name="Numata K."/>
            <person name="Arakawa K."/>
        </authorList>
    </citation>
    <scope>NUCLEOTIDE SEQUENCE [LARGE SCALE GENOMIC DNA]</scope>
</reference>
<evidence type="ECO:0000256" key="1">
    <source>
        <dbReference type="SAM" id="MobiDB-lite"/>
    </source>
</evidence>
<keyword evidence="3" id="KW-1185">Reference proteome</keyword>
<organism evidence="2 3">
    <name type="scientific">Eumeta variegata</name>
    <name type="common">Bagworm moth</name>
    <name type="synonym">Eumeta japonica</name>
    <dbReference type="NCBI Taxonomy" id="151549"/>
    <lineage>
        <taxon>Eukaryota</taxon>
        <taxon>Metazoa</taxon>
        <taxon>Ecdysozoa</taxon>
        <taxon>Arthropoda</taxon>
        <taxon>Hexapoda</taxon>
        <taxon>Insecta</taxon>
        <taxon>Pterygota</taxon>
        <taxon>Neoptera</taxon>
        <taxon>Endopterygota</taxon>
        <taxon>Lepidoptera</taxon>
        <taxon>Glossata</taxon>
        <taxon>Ditrysia</taxon>
        <taxon>Tineoidea</taxon>
        <taxon>Psychidae</taxon>
        <taxon>Oiketicinae</taxon>
        <taxon>Eumeta</taxon>
    </lineage>
</organism>
<gene>
    <name evidence="2" type="ORF">EVAR_32728_1</name>
</gene>
<comment type="caution">
    <text evidence="2">The sequence shown here is derived from an EMBL/GenBank/DDBJ whole genome shotgun (WGS) entry which is preliminary data.</text>
</comment>
<dbReference type="AlphaFoldDB" id="A0A4C1ZD05"/>
<feature type="region of interest" description="Disordered" evidence="1">
    <location>
        <begin position="1"/>
        <end position="20"/>
    </location>
</feature>
<dbReference type="Proteomes" id="UP000299102">
    <property type="component" value="Unassembled WGS sequence"/>
</dbReference>
<protein>
    <submittedName>
        <fullName evidence="2">Uncharacterized protein</fullName>
    </submittedName>
</protein>
<sequence length="139" mass="15323">MLSRFPSARHRSSIASRKRFSKTSLEPKDDLTPVSLSEVQTLVKSLNTRKHRASMEAEVIGIHKPGNHDLPASYRPISLLSGLGKLSRKFSKLALAITFLGKGLIIDEQFGFPQPILVHSSPPLSRVYVSRALKPNVAP</sequence>
<evidence type="ECO:0000313" key="3">
    <source>
        <dbReference type="Proteomes" id="UP000299102"/>
    </source>
</evidence>
<dbReference type="EMBL" id="BGZK01001700">
    <property type="protein sequence ID" value="GBP84829.1"/>
    <property type="molecule type" value="Genomic_DNA"/>
</dbReference>